<sequence length="125" mass="14744">MRSIEDVGSDLLHFHEAIQYVGIFKNDDKTICKYFKSREGELEAQSEDLADGAKSRLYARLSLSHNLGKPRCSFTQYEKAIRLTFYYGDYMILMKIKPIEDYNRLINKIGKKLKEQEPFMYEKND</sequence>
<dbReference type="GeneID" id="56068437"/>
<evidence type="ECO:0000313" key="1">
    <source>
        <dbReference type="EMBL" id="QLH07361.1"/>
    </source>
</evidence>
<dbReference type="AlphaFoldDB" id="A0A7D5REB7"/>
<reference evidence="1 2" key="1">
    <citation type="submission" date="2018-02" db="EMBL/GenBank/DDBJ databases">
        <title>Complete genome of Nitrosopumilus ureaphilus PS0.</title>
        <authorList>
            <person name="Qin W."/>
            <person name="Zheng Y."/>
            <person name="Stahl D.A."/>
        </authorList>
    </citation>
    <scope>NUCLEOTIDE SEQUENCE [LARGE SCALE GENOMIC DNA]</scope>
    <source>
        <strain evidence="1 2">PS0</strain>
    </source>
</reference>
<organism evidence="1 2">
    <name type="scientific">Nitrosopumilus ureiphilus</name>
    <dbReference type="NCBI Taxonomy" id="1470067"/>
    <lineage>
        <taxon>Archaea</taxon>
        <taxon>Nitrososphaerota</taxon>
        <taxon>Nitrososphaeria</taxon>
        <taxon>Nitrosopumilales</taxon>
        <taxon>Nitrosopumilaceae</taxon>
        <taxon>Nitrosopumilus</taxon>
    </lineage>
</organism>
<evidence type="ECO:0000313" key="2">
    <source>
        <dbReference type="Proteomes" id="UP000509478"/>
    </source>
</evidence>
<name>A0A7D5REB7_9ARCH</name>
<gene>
    <name evidence="1" type="ORF">C5F50_09980</name>
</gene>
<keyword evidence="2" id="KW-1185">Reference proteome</keyword>
<proteinExistence type="predicted"/>
<dbReference type="RefSeq" id="WP_179371238.1">
    <property type="nucleotide sequence ID" value="NZ_CP026995.1"/>
</dbReference>
<accession>A0A7D5REB7</accession>
<protein>
    <submittedName>
        <fullName evidence="1">Uncharacterized protein</fullName>
    </submittedName>
</protein>
<dbReference type="EMBL" id="CP026995">
    <property type="protein sequence ID" value="QLH07361.1"/>
    <property type="molecule type" value="Genomic_DNA"/>
</dbReference>
<dbReference type="Proteomes" id="UP000509478">
    <property type="component" value="Chromosome"/>
</dbReference>
<dbReference type="KEGG" id="nue:C5F50_09980"/>